<sequence>MKGIDFNHTIDRTESSSMKWEKYRGQDVLPMWVADSDFRVADEIIDALKSRADHGIFGYTLVPDRLKTLVVERMARLYRWQIDPDSLVFIPGLVCGLNITARAFGDEAKEVGIPTPIYPPFVSSVNNAGLTACYLPFIEQSGRWMLDWQALEAKADRISLLMLCNPQNPGGTVFRRDELERLAQLAEQYGWIVCSDEIHCDLLLDDLPHIPFASLSDEAAARSCTLMAPSKTWNIAGLGCSFAIIENAQLRARFKRAAQGIVPELNLMAIEAAMAAYEHGQPWLSEQIQYLRDSRDYIEQQVAEIDGIEMLHIEATFLAWIDASGLGLENPAKYFESYGVGFSPGSDFGNDQFIRLNFGCQRALLEEAFARIRRAITDLSD</sequence>
<dbReference type="PANTHER" id="PTHR43525:SF1">
    <property type="entry name" value="PROTEIN MALY"/>
    <property type="match status" value="1"/>
</dbReference>
<dbReference type="Gene3D" id="3.40.640.10">
    <property type="entry name" value="Type I PLP-dependent aspartate aminotransferase-like (Major domain)"/>
    <property type="match status" value="1"/>
</dbReference>
<evidence type="ECO:0000313" key="8">
    <source>
        <dbReference type="Proteomes" id="UP001595476"/>
    </source>
</evidence>
<comment type="similarity">
    <text evidence="5">Belongs to the class-II pyridoxal-phosphate-dependent aminotransferase family. MalY/PatB cystathionine beta-lyase subfamily.</text>
</comment>
<keyword evidence="8" id="KW-1185">Reference proteome</keyword>
<reference evidence="8" key="1">
    <citation type="journal article" date="2019" name="Int. J. Syst. Evol. Microbiol.">
        <title>The Global Catalogue of Microorganisms (GCM) 10K type strain sequencing project: providing services to taxonomists for standard genome sequencing and annotation.</title>
        <authorList>
            <consortium name="The Broad Institute Genomics Platform"/>
            <consortium name="The Broad Institute Genome Sequencing Center for Infectious Disease"/>
            <person name="Wu L."/>
            <person name="Ma J."/>
        </authorList>
    </citation>
    <scope>NUCLEOTIDE SEQUENCE [LARGE SCALE GENOMIC DNA]</scope>
    <source>
        <strain evidence="8">KCTC 52438</strain>
    </source>
</reference>
<protein>
    <recommendedName>
        <fullName evidence="2">cysteine-S-conjugate beta-lyase</fullName>
        <ecNumber evidence="2">4.4.1.13</ecNumber>
    </recommendedName>
</protein>
<dbReference type="InterPro" id="IPR015422">
    <property type="entry name" value="PyrdxlP-dep_Trfase_small"/>
</dbReference>
<comment type="cofactor">
    <cofactor evidence="1">
        <name>pyridoxal 5'-phosphate</name>
        <dbReference type="ChEBI" id="CHEBI:597326"/>
    </cofactor>
</comment>
<dbReference type="SUPFAM" id="SSF53383">
    <property type="entry name" value="PLP-dependent transferases"/>
    <property type="match status" value="1"/>
</dbReference>
<dbReference type="RefSeq" id="WP_386721861.1">
    <property type="nucleotide sequence ID" value="NZ_JBHRSZ010000005.1"/>
</dbReference>
<gene>
    <name evidence="7" type="ORF">ACFOEK_13630</name>
</gene>
<evidence type="ECO:0000256" key="2">
    <source>
        <dbReference type="ARBA" id="ARBA00012224"/>
    </source>
</evidence>
<proteinExistence type="inferred from homology"/>
<dbReference type="Proteomes" id="UP001595476">
    <property type="component" value="Unassembled WGS sequence"/>
</dbReference>
<keyword evidence="3" id="KW-0663">Pyridoxal phosphate</keyword>
<dbReference type="CDD" id="cd00609">
    <property type="entry name" value="AAT_like"/>
    <property type="match status" value="1"/>
</dbReference>
<dbReference type="InterPro" id="IPR027619">
    <property type="entry name" value="C-S_lyase_PatB-like"/>
</dbReference>
<dbReference type="EMBL" id="JBHRSZ010000005">
    <property type="protein sequence ID" value="MFC3152078.1"/>
    <property type="molecule type" value="Genomic_DNA"/>
</dbReference>
<keyword evidence="4 7" id="KW-0456">Lyase</keyword>
<accession>A0ABV7HHJ4</accession>
<dbReference type="NCBIfam" id="TIGR04350">
    <property type="entry name" value="C_S_lyase_PatB"/>
    <property type="match status" value="1"/>
</dbReference>
<evidence type="ECO:0000256" key="4">
    <source>
        <dbReference type="ARBA" id="ARBA00023239"/>
    </source>
</evidence>
<evidence type="ECO:0000256" key="3">
    <source>
        <dbReference type="ARBA" id="ARBA00022898"/>
    </source>
</evidence>
<dbReference type="GO" id="GO:0047804">
    <property type="term" value="F:cysteine-S-conjugate beta-lyase activity"/>
    <property type="evidence" value="ECO:0007669"/>
    <property type="project" value="UniProtKB-EC"/>
</dbReference>
<dbReference type="Gene3D" id="3.90.1150.10">
    <property type="entry name" value="Aspartate Aminotransferase, domain 1"/>
    <property type="match status" value="1"/>
</dbReference>
<evidence type="ECO:0000313" key="7">
    <source>
        <dbReference type="EMBL" id="MFC3152078.1"/>
    </source>
</evidence>
<organism evidence="7 8">
    <name type="scientific">Litoribrevibacter euphylliae</name>
    <dbReference type="NCBI Taxonomy" id="1834034"/>
    <lineage>
        <taxon>Bacteria</taxon>
        <taxon>Pseudomonadati</taxon>
        <taxon>Pseudomonadota</taxon>
        <taxon>Gammaproteobacteria</taxon>
        <taxon>Oceanospirillales</taxon>
        <taxon>Oceanospirillaceae</taxon>
        <taxon>Litoribrevibacter</taxon>
    </lineage>
</organism>
<feature type="domain" description="Aminotransferase class I/classII large" evidence="6">
    <location>
        <begin position="40"/>
        <end position="372"/>
    </location>
</feature>
<dbReference type="InterPro" id="IPR015424">
    <property type="entry name" value="PyrdxlP-dep_Trfase"/>
</dbReference>
<dbReference type="PANTHER" id="PTHR43525">
    <property type="entry name" value="PROTEIN MALY"/>
    <property type="match status" value="1"/>
</dbReference>
<evidence type="ECO:0000259" key="6">
    <source>
        <dbReference type="Pfam" id="PF00155"/>
    </source>
</evidence>
<name>A0ABV7HHJ4_9GAMM</name>
<dbReference type="Pfam" id="PF00155">
    <property type="entry name" value="Aminotran_1_2"/>
    <property type="match status" value="1"/>
</dbReference>
<comment type="caution">
    <text evidence="7">The sequence shown here is derived from an EMBL/GenBank/DDBJ whole genome shotgun (WGS) entry which is preliminary data.</text>
</comment>
<evidence type="ECO:0000256" key="5">
    <source>
        <dbReference type="ARBA" id="ARBA00037974"/>
    </source>
</evidence>
<dbReference type="InterPro" id="IPR051798">
    <property type="entry name" value="Class-II_PLP-Dep_Aminotrans"/>
</dbReference>
<dbReference type="EC" id="4.4.1.13" evidence="2"/>
<dbReference type="InterPro" id="IPR004839">
    <property type="entry name" value="Aminotransferase_I/II_large"/>
</dbReference>
<dbReference type="InterPro" id="IPR015421">
    <property type="entry name" value="PyrdxlP-dep_Trfase_major"/>
</dbReference>
<evidence type="ECO:0000256" key="1">
    <source>
        <dbReference type="ARBA" id="ARBA00001933"/>
    </source>
</evidence>